<evidence type="ECO:0000313" key="2">
    <source>
        <dbReference type="EMBL" id="GAA0168553.1"/>
    </source>
</evidence>
<sequence>MVALKWGISNGASVIVKSFNHKRLEENMQALELKIEDSDLKNIENMNEKKIMSGEHLINQTTSPYKTIQELWDDEI</sequence>
<accession>A0AAV3QZU0</accession>
<comment type="caution">
    <text evidence="2">The sequence shown here is derived from an EMBL/GenBank/DDBJ whole genome shotgun (WGS) entry which is preliminary data.</text>
</comment>
<dbReference type="InterPro" id="IPR018170">
    <property type="entry name" value="Aldo/ket_reductase_CS"/>
</dbReference>
<name>A0AAV3QZU0_LITER</name>
<dbReference type="EMBL" id="BAABME010023668">
    <property type="protein sequence ID" value="GAA0168553.1"/>
    <property type="molecule type" value="Genomic_DNA"/>
</dbReference>
<dbReference type="Gene3D" id="3.20.20.100">
    <property type="entry name" value="NADP-dependent oxidoreductase domain"/>
    <property type="match status" value="1"/>
</dbReference>
<dbReference type="Proteomes" id="UP001454036">
    <property type="component" value="Unassembled WGS sequence"/>
</dbReference>
<keyword evidence="3" id="KW-1185">Reference proteome</keyword>
<dbReference type="InterPro" id="IPR036812">
    <property type="entry name" value="NAD(P)_OxRdtase_dom_sf"/>
</dbReference>
<organism evidence="2 3">
    <name type="scientific">Lithospermum erythrorhizon</name>
    <name type="common">Purple gromwell</name>
    <name type="synonym">Lithospermum officinale var. erythrorhizon</name>
    <dbReference type="NCBI Taxonomy" id="34254"/>
    <lineage>
        <taxon>Eukaryota</taxon>
        <taxon>Viridiplantae</taxon>
        <taxon>Streptophyta</taxon>
        <taxon>Embryophyta</taxon>
        <taxon>Tracheophyta</taxon>
        <taxon>Spermatophyta</taxon>
        <taxon>Magnoliopsida</taxon>
        <taxon>eudicotyledons</taxon>
        <taxon>Gunneridae</taxon>
        <taxon>Pentapetalae</taxon>
        <taxon>asterids</taxon>
        <taxon>lamiids</taxon>
        <taxon>Boraginales</taxon>
        <taxon>Boraginaceae</taxon>
        <taxon>Boraginoideae</taxon>
        <taxon>Lithospermeae</taxon>
        <taxon>Lithospermum</taxon>
    </lineage>
</organism>
<dbReference type="Pfam" id="PF00248">
    <property type="entry name" value="Aldo_ket_red"/>
    <property type="match status" value="1"/>
</dbReference>
<dbReference type="PROSITE" id="PS00063">
    <property type="entry name" value="ALDOKETO_REDUCTASE_3"/>
    <property type="match status" value="1"/>
</dbReference>
<dbReference type="AlphaFoldDB" id="A0AAV3QZU0"/>
<evidence type="ECO:0000259" key="1">
    <source>
        <dbReference type="Pfam" id="PF00248"/>
    </source>
</evidence>
<dbReference type="InterPro" id="IPR023210">
    <property type="entry name" value="NADP_OxRdtase_dom"/>
</dbReference>
<reference evidence="2 3" key="1">
    <citation type="submission" date="2024-01" db="EMBL/GenBank/DDBJ databases">
        <title>The complete chloroplast genome sequence of Lithospermum erythrorhizon: insights into the phylogenetic relationship among Boraginaceae species and the maternal lineages of purple gromwells.</title>
        <authorList>
            <person name="Okada T."/>
            <person name="Watanabe K."/>
        </authorList>
    </citation>
    <scope>NUCLEOTIDE SEQUENCE [LARGE SCALE GENOMIC DNA]</scope>
</reference>
<protein>
    <submittedName>
        <fullName evidence="2">Reductase</fullName>
    </submittedName>
</protein>
<gene>
    <name evidence="2" type="ORF">LIER_40589</name>
</gene>
<feature type="domain" description="NADP-dependent oxidoreductase" evidence="1">
    <location>
        <begin position="2"/>
        <end position="47"/>
    </location>
</feature>
<proteinExistence type="predicted"/>
<evidence type="ECO:0000313" key="3">
    <source>
        <dbReference type="Proteomes" id="UP001454036"/>
    </source>
</evidence>
<dbReference type="GO" id="GO:0016491">
    <property type="term" value="F:oxidoreductase activity"/>
    <property type="evidence" value="ECO:0007669"/>
    <property type="project" value="InterPro"/>
</dbReference>
<dbReference type="SUPFAM" id="SSF51430">
    <property type="entry name" value="NAD(P)-linked oxidoreductase"/>
    <property type="match status" value="1"/>
</dbReference>